<feature type="transmembrane region" description="Helical" evidence="7">
    <location>
        <begin position="84"/>
        <end position="106"/>
    </location>
</feature>
<dbReference type="PANTHER" id="PTHR48017">
    <property type="entry name" value="OS05G0424000 PROTEIN-RELATED"/>
    <property type="match status" value="1"/>
</dbReference>
<keyword evidence="6 7" id="KW-0472">Membrane</keyword>
<accession>A0A9P1DZL7</accession>
<keyword evidence="4" id="KW-0029">Amino-acid transport</keyword>
<evidence type="ECO:0000256" key="6">
    <source>
        <dbReference type="ARBA" id="ARBA00023136"/>
    </source>
</evidence>
<evidence type="ECO:0000313" key="10">
    <source>
        <dbReference type="Proteomes" id="UP001152484"/>
    </source>
</evidence>
<keyword evidence="5 7" id="KW-1133">Transmembrane helix</keyword>
<feature type="domain" description="Amino acid transporter transmembrane" evidence="8">
    <location>
        <begin position="81"/>
        <end position="356"/>
    </location>
</feature>
<proteinExistence type="predicted"/>
<feature type="transmembrane region" description="Helical" evidence="7">
    <location>
        <begin position="325"/>
        <end position="346"/>
    </location>
</feature>
<evidence type="ECO:0000259" key="8">
    <source>
        <dbReference type="Pfam" id="PF01490"/>
    </source>
</evidence>
<dbReference type="Proteomes" id="UP001152484">
    <property type="component" value="Unassembled WGS sequence"/>
</dbReference>
<protein>
    <recommendedName>
        <fullName evidence="8">Amino acid transporter transmembrane domain-containing protein</fullName>
    </recommendedName>
</protein>
<keyword evidence="10" id="KW-1185">Reference proteome</keyword>
<evidence type="ECO:0000256" key="7">
    <source>
        <dbReference type="SAM" id="Phobius"/>
    </source>
</evidence>
<feature type="transmembrane region" description="Helical" evidence="7">
    <location>
        <begin position="172"/>
        <end position="193"/>
    </location>
</feature>
<evidence type="ECO:0000313" key="9">
    <source>
        <dbReference type="EMBL" id="CAH9067521.1"/>
    </source>
</evidence>
<keyword evidence="2" id="KW-0813">Transport</keyword>
<sequence length="369" mass="39919">MMEEGAVVEVKIEAAASRLSSSSSRVFPEPAAADIYEDWTPAEVLAVGGISVRGESALERNASYRELAPIDSLLPITESRNGNFFSVTLLLLSSGIGLQALLLPVAFTSLGWAWGIICLSLVYVWQLYTIWLLVDLHESAATGTRFSRYAHLAIVAFGQTAGKLTAIFPTMYLSGGACVLFIINGGGTLELFYKTMCGGVEDPSCHGVGPTGAEWFLVFICLAILVSIFFPNMNSLSSIAAIGSVTGVAYCTVLWTLSLSKGRPEGVVYDPPLVSTSKVDRFRDIVNALTLISLAFRGHNLVLEIQGTMPSNTTPMRRRMWKGVVASYAIIALCHFPLAIAGYWAYGNLVLNILSSPVNYEVIKCYINY</sequence>
<keyword evidence="3 7" id="KW-0812">Transmembrane</keyword>
<dbReference type="GO" id="GO:0016020">
    <property type="term" value="C:membrane"/>
    <property type="evidence" value="ECO:0007669"/>
    <property type="project" value="UniProtKB-SubCell"/>
</dbReference>
<evidence type="ECO:0000256" key="3">
    <source>
        <dbReference type="ARBA" id="ARBA00022692"/>
    </source>
</evidence>
<dbReference type="Pfam" id="PF01490">
    <property type="entry name" value="Aa_trans"/>
    <property type="match status" value="1"/>
</dbReference>
<name>A0A9P1DZL7_CUSEU</name>
<comment type="caution">
    <text evidence="9">The sequence shown here is derived from an EMBL/GenBank/DDBJ whole genome shotgun (WGS) entry which is preliminary data.</text>
</comment>
<evidence type="ECO:0000256" key="5">
    <source>
        <dbReference type="ARBA" id="ARBA00022989"/>
    </source>
</evidence>
<comment type="subcellular location">
    <subcellularLocation>
        <location evidence="1">Membrane</location>
    </subcellularLocation>
</comment>
<feature type="transmembrane region" description="Helical" evidence="7">
    <location>
        <begin position="112"/>
        <end position="134"/>
    </location>
</feature>
<dbReference type="AlphaFoldDB" id="A0A9P1DZL7"/>
<reference evidence="9" key="1">
    <citation type="submission" date="2022-07" db="EMBL/GenBank/DDBJ databases">
        <authorList>
            <person name="Macas J."/>
            <person name="Novak P."/>
            <person name="Neumann P."/>
        </authorList>
    </citation>
    <scope>NUCLEOTIDE SEQUENCE</scope>
</reference>
<evidence type="ECO:0000256" key="2">
    <source>
        <dbReference type="ARBA" id="ARBA00022448"/>
    </source>
</evidence>
<dbReference type="EMBL" id="CAMAPE010000005">
    <property type="protein sequence ID" value="CAH9067521.1"/>
    <property type="molecule type" value="Genomic_DNA"/>
</dbReference>
<dbReference type="GO" id="GO:0006865">
    <property type="term" value="P:amino acid transport"/>
    <property type="evidence" value="ECO:0007669"/>
    <property type="project" value="UniProtKB-KW"/>
</dbReference>
<organism evidence="9 10">
    <name type="scientific">Cuscuta europaea</name>
    <name type="common">European dodder</name>
    <dbReference type="NCBI Taxonomy" id="41803"/>
    <lineage>
        <taxon>Eukaryota</taxon>
        <taxon>Viridiplantae</taxon>
        <taxon>Streptophyta</taxon>
        <taxon>Embryophyta</taxon>
        <taxon>Tracheophyta</taxon>
        <taxon>Spermatophyta</taxon>
        <taxon>Magnoliopsida</taxon>
        <taxon>eudicotyledons</taxon>
        <taxon>Gunneridae</taxon>
        <taxon>Pentapetalae</taxon>
        <taxon>asterids</taxon>
        <taxon>lamiids</taxon>
        <taxon>Solanales</taxon>
        <taxon>Convolvulaceae</taxon>
        <taxon>Cuscuteae</taxon>
        <taxon>Cuscuta</taxon>
        <taxon>Cuscuta subgen. Cuscuta</taxon>
    </lineage>
</organism>
<feature type="transmembrane region" description="Helical" evidence="7">
    <location>
        <begin position="236"/>
        <end position="257"/>
    </location>
</feature>
<dbReference type="OrthoDB" id="40134at2759"/>
<evidence type="ECO:0000256" key="1">
    <source>
        <dbReference type="ARBA" id="ARBA00004370"/>
    </source>
</evidence>
<dbReference type="InterPro" id="IPR013057">
    <property type="entry name" value="AA_transpt_TM"/>
</dbReference>
<gene>
    <name evidence="9" type="ORF">CEURO_LOCUS2561</name>
</gene>
<evidence type="ECO:0000256" key="4">
    <source>
        <dbReference type="ARBA" id="ARBA00022970"/>
    </source>
</evidence>
<feature type="transmembrane region" description="Helical" evidence="7">
    <location>
        <begin position="213"/>
        <end position="230"/>
    </location>
</feature>